<dbReference type="OrthoDB" id="2151618at2759"/>
<evidence type="ECO:0000256" key="1">
    <source>
        <dbReference type="ARBA" id="ARBA00004245"/>
    </source>
</evidence>
<dbReference type="GO" id="GO:0005829">
    <property type="term" value="C:cytosol"/>
    <property type="evidence" value="ECO:0007669"/>
    <property type="project" value="TreeGrafter"/>
</dbReference>
<organism evidence="7 8">
    <name type="scientific">Ceutorhynchus assimilis</name>
    <name type="common">cabbage seed weevil</name>
    <dbReference type="NCBI Taxonomy" id="467358"/>
    <lineage>
        <taxon>Eukaryota</taxon>
        <taxon>Metazoa</taxon>
        <taxon>Ecdysozoa</taxon>
        <taxon>Arthropoda</taxon>
        <taxon>Hexapoda</taxon>
        <taxon>Insecta</taxon>
        <taxon>Pterygota</taxon>
        <taxon>Neoptera</taxon>
        <taxon>Endopterygota</taxon>
        <taxon>Coleoptera</taxon>
        <taxon>Polyphaga</taxon>
        <taxon>Cucujiformia</taxon>
        <taxon>Curculionidae</taxon>
        <taxon>Ceutorhynchinae</taxon>
        <taxon>Ceutorhynchus</taxon>
    </lineage>
</organism>
<dbReference type="EMBL" id="OU892281">
    <property type="protein sequence ID" value="CAG9769626.1"/>
    <property type="molecule type" value="Genomic_DNA"/>
</dbReference>
<dbReference type="InterPro" id="IPR001152">
    <property type="entry name" value="Beta-thymosin"/>
</dbReference>
<dbReference type="InterPro" id="IPR038386">
    <property type="entry name" value="Beta-thymosin_sf"/>
</dbReference>
<evidence type="ECO:0000256" key="5">
    <source>
        <dbReference type="SAM" id="Coils"/>
    </source>
</evidence>
<keyword evidence="4" id="KW-0206">Cytoskeleton</keyword>
<evidence type="ECO:0000313" key="8">
    <source>
        <dbReference type="Proteomes" id="UP001152799"/>
    </source>
</evidence>
<dbReference type="CDD" id="cd22059">
    <property type="entry name" value="WH2_BetaT"/>
    <property type="match status" value="2"/>
</dbReference>
<feature type="region of interest" description="Disordered" evidence="6">
    <location>
        <begin position="346"/>
        <end position="369"/>
    </location>
</feature>
<keyword evidence="5" id="KW-0175">Coiled coil</keyword>
<evidence type="ECO:0000256" key="6">
    <source>
        <dbReference type="SAM" id="MobiDB-lite"/>
    </source>
</evidence>
<sequence length="369" mass="41098">MPRCCNKCEDAIGVEDKNVTCDCCRVAFHLAEGCSGLSSSEQRKVVLQKRLLMYLCAKCRNAFKSAPMVIEKIEKLQDEVIKLKKEIEVLKTSPSSNTEQIISEAHERHIRSRNLMVFDVPELANSGLQEKIRHDTSIVHNIFQRLGYENEVEAIEKMSSCAIPAAPAPPALKDLPKVAGDLKSELEGFSSTKLKNAETQEKIVLPSAEDVAQEKTHNALIAGVENFNSSLLKRTDTKEKIVLPNAQDVAAEKSEKALIEGIAKFDATKLKHTETQEKNPLPDKDVVLQERTHQNLLNGVEHFDKSTMKHAETSEKGVLPNTEVIEQEKAQTNLLSGIENFDSSKLKHAETQEKNPLPTKEIIDQEKSA</sequence>
<dbReference type="Gene3D" id="1.20.5.520">
    <property type="entry name" value="Single helix bin"/>
    <property type="match status" value="5"/>
</dbReference>
<proteinExistence type="inferred from homology"/>
<evidence type="ECO:0000256" key="2">
    <source>
        <dbReference type="ARBA" id="ARBA00009511"/>
    </source>
</evidence>
<comment type="subcellular location">
    <subcellularLocation>
        <location evidence="1">Cytoplasm</location>
        <location evidence="1">Cytoskeleton</location>
    </subcellularLocation>
</comment>
<name>A0A9N9MQT2_9CUCU</name>
<dbReference type="AlphaFoldDB" id="A0A9N9MQT2"/>
<dbReference type="GO" id="GO:0007015">
    <property type="term" value="P:actin filament organization"/>
    <property type="evidence" value="ECO:0007669"/>
    <property type="project" value="InterPro"/>
</dbReference>
<dbReference type="FunFam" id="1.20.5.520:FF:000001">
    <property type="entry name" value="Thymosin beta"/>
    <property type="match status" value="4"/>
</dbReference>
<dbReference type="Pfam" id="PF01290">
    <property type="entry name" value="Thymosin"/>
    <property type="match status" value="5"/>
</dbReference>
<keyword evidence="3" id="KW-0963">Cytoplasm</keyword>
<gene>
    <name evidence="7" type="ORF">CEUTPL_LOCUS10131</name>
</gene>
<dbReference type="GO" id="GO:0003785">
    <property type="term" value="F:actin monomer binding"/>
    <property type="evidence" value="ECO:0007669"/>
    <property type="project" value="InterPro"/>
</dbReference>
<evidence type="ECO:0000256" key="4">
    <source>
        <dbReference type="ARBA" id="ARBA00023212"/>
    </source>
</evidence>
<reference evidence="7" key="1">
    <citation type="submission" date="2022-01" db="EMBL/GenBank/DDBJ databases">
        <authorList>
            <person name="King R."/>
        </authorList>
    </citation>
    <scope>NUCLEOTIDE SEQUENCE</scope>
</reference>
<dbReference type="GO" id="GO:0005856">
    <property type="term" value="C:cytoskeleton"/>
    <property type="evidence" value="ECO:0007669"/>
    <property type="project" value="UniProtKB-SubCell"/>
</dbReference>
<evidence type="ECO:0000256" key="3">
    <source>
        <dbReference type="ARBA" id="ARBA00022490"/>
    </source>
</evidence>
<evidence type="ECO:0000313" key="7">
    <source>
        <dbReference type="EMBL" id="CAG9769626.1"/>
    </source>
</evidence>
<keyword evidence="8" id="KW-1185">Reference proteome</keyword>
<protein>
    <submittedName>
        <fullName evidence="7">Uncharacterized protein</fullName>
    </submittedName>
</protein>
<comment type="similarity">
    <text evidence="2">Belongs to the thymosin beta family.</text>
</comment>
<dbReference type="PANTHER" id="PTHR20940:SF1">
    <property type="entry name" value="CIBOULOT, ISOFORM A"/>
    <property type="match status" value="1"/>
</dbReference>
<accession>A0A9N9MQT2</accession>
<feature type="coiled-coil region" evidence="5">
    <location>
        <begin position="66"/>
        <end position="93"/>
    </location>
</feature>
<dbReference type="SMART" id="SM00152">
    <property type="entry name" value="THY"/>
    <property type="match status" value="5"/>
</dbReference>
<dbReference type="Proteomes" id="UP001152799">
    <property type="component" value="Chromosome 5"/>
</dbReference>
<dbReference type="PANTHER" id="PTHR20940">
    <property type="entry name" value="TETRA THYMOSIN"/>
    <property type="match status" value="1"/>
</dbReference>